<dbReference type="AlphaFoldDB" id="A0A0A9ELS7"/>
<reference evidence="1" key="2">
    <citation type="journal article" date="2015" name="Data Brief">
        <title>Shoot transcriptome of the giant reed, Arundo donax.</title>
        <authorList>
            <person name="Barrero R.A."/>
            <person name="Guerrero F.D."/>
            <person name="Moolhuijzen P."/>
            <person name="Goolsby J.A."/>
            <person name="Tidwell J."/>
            <person name="Bellgard S.E."/>
            <person name="Bellgard M.I."/>
        </authorList>
    </citation>
    <scope>NUCLEOTIDE SEQUENCE</scope>
    <source>
        <tissue evidence="1">Shoot tissue taken approximately 20 cm above the soil surface</tissue>
    </source>
</reference>
<protein>
    <submittedName>
        <fullName evidence="1">Uncharacterized protein</fullName>
    </submittedName>
</protein>
<dbReference type="EMBL" id="GBRH01199085">
    <property type="protein sequence ID" value="JAD98810.1"/>
    <property type="molecule type" value="Transcribed_RNA"/>
</dbReference>
<evidence type="ECO:0000313" key="1">
    <source>
        <dbReference type="EMBL" id="JAD98810.1"/>
    </source>
</evidence>
<proteinExistence type="predicted"/>
<accession>A0A0A9ELS7</accession>
<organism evidence="1">
    <name type="scientific">Arundo donax</name>
    <name type="common">Giant reed</name>
    <name type="synonym">Donax arundinaceus</name>
    <dbReference type="NCBI Taxonomy" id="35708"/>
    <lineage>
        <taxon>Eukaryota</taxon>
        <taxon>Viridiplantae</taxon>
        <taxon>Streptophyta</taxon>
        <taxon>Embryophyta</taxon>
        <taxon>Tracheophyta</taxon>
        <taxon>Spermatophyta</taxon>
        <taxon>Magnoliopsida</taxon>
        <taxon>Liliopsida</taxon>
        <taxon>Poales</taxon>
        <taxon>Poaceae</taxon>
        <taxon>PACMAD clade</taxon>
        <taxon>Arundinoideae</taxon>
        <taxon>Arundineae</taxon>
        <taxon>Arundo</taxon>
    </lineage>
</organism>
<name>A0A0A9ELS7_ARUDO</name>
<reference evidence="1" key="1">
    <citation type="submission" date="2014-09" db="EMBL/GenBank/DDBJ databases">
        <authorList>
            <person name="Magalhaes I.L.F."/>
            <person name="Oliveira U."/>
            <person name="Santos F.R."/>
            <person name="Vidigal T.H.D.A."/>
            <person name="Brescovit A.D."/>
            <person name="Santos A.J."/>
        </authorList>
    </citation>
    <scope>NUCLEOTIDE SEQUENCE</scope>
    <source>
        <tissue evidence="1">Shoot tissue taken approximately 20 cm above the soil surface</tissue>
    </source>
</reference>
<sequence length="35" mass="3799">MPKHEIVAVSHKLQGFCSTRSGTLASEQTAKPLMD</sequence>